<dbReference type="OrthoDB" id="7239790at2"/>
<evidence type="ECO:0000313" key="1">
    <source>
        <dbReference type="EMBL" id="TDH60706.1"/>
    </source>
</evidence>
<protein>
    <submittedName>
        <fullName evidence="1">Uncharacterized protein</fullName>
    </submittedName>
</protein>
<name>A0A4R5QCU2_9PROT</name>
<gene>
    <name evidence="1" type="ORF">E2C06_20850</name>
</gene>
<sequence>MPFADPPTTGLADDSPALDAFIALCGEGPWQSRVAELGLRMRSGSLSGRAAQQRHALELALSRLSDRRALAKAGAAERRFCALAQDAVALAESLPPAGRARLQDRVLAGLTGPATLIPFFHLLRTASLLRQRGFTVAFHGLAENAPYDLLVERGGARAEVACECVSAEEGRPVHRGDWWALVDAINPELQTWLAAHPGRYLLKMTLPEGISGPDQLAELQQRISAMLVAEKRQDSGAQAVLKLDPLVLAGAQAQDRAGSGLPARLRAQFGPEAHLAVTTQAGSGSVFAMAARAGRENEIAAAVCRSATLAAETRLSGRHPGILAIFLDDLDRLDWRALRGEQLELEGAVRRFLTTPPARQVVAVSCASRFEMFGGPDAAPEGELRFRNPSHAAAKHPGLAPAILSSM</sequence>
<dbReference type="Proteomes" id="UP000295096">
    <property type="component" value="Unassembled WGS sequence"/>
</dbReference>
<reference evidence="1 2" key="1">
    <citation type="journal article" date="2016" name="J. Microbiol.">
        <title>Dankookia rubra gen. nov., sp. nov., an alphaproteobacterium isolated from sediment of a shallow stream.</title>
        <authorList>
            <person name="Kim W.H."/>
            <person name="Kim D.H."/>
            <person name="Kang K."/>
            <person name="Ahn T.Y."/>
        </authorList>
    </citation>
    <scope>NUCLEOTIDE SEQUENCE [LARGE SCALE GENOMIC DNA]</scope>
    <source>
        <strain evidence="1 2">JCM30602</strain>
    </source>
</reference>
<proteinExistence type="predicted"/>
<evidence type="ECO:0000313" key="2">
    <source>
        <dbReference type="Proteomes" id="UP000295096"/>
    </source>
</evidence>
<comment type="caution">
    <text evidence="1">The sequence shown here is derived from an EMBL/GenBank/DDBJ whole genome shotgun (WGS) entry which is preliminary data.</text>
</comment>
<accession>A0A4R5QCU2</accession>
<dbReference type="RefSeq" id="WP_133290546.1">
    <property type="nucleotide sequence ID" value="NZ_SMSJ01000033.1"/>
</dbReference>
<organism evidence="1 2">
    <name type="scientific">Dankookia rubra</name>
    <dbReference type="NCBI Taxonomy" id="1442381"/>
    <lineage>
        <taxon>Bacteria</taxon>
        <taxon>Pseudomonadati</taxon>
        <taxon>Pseudomonadota</taxon>
        <taxon>Alphaproteobacteria</taxon>
        <taxon>Acetobacterales</taxon>
        <taxon>Roseomonadaceae</taxon>
        <taxon>Dankookia</taxon>
    </lineage>
</organism>
<dbReference type="EMBL" id="SMSJ01000033">
    <property type="protein sequence ID" value="TDH60706.1"/>
    <property type="molecule type" value="Genomic_DNA"/>
</dbReference>
<dbReference type="AlphaFoldDB" id="A0A4R5QCU2"/>
<keyword evidence="2" id="KW-1185">Reference proteome</keyword>